<keyword evidence="8" id="KW-1185">Reference proteome</keyword>
<evidence type="ECO:0000313" key="8">
    <source>
        <dbReference type="Proteomes" id="UP000523161"/>
    </source>
</evidence>
<dbReference type="AlphaFoldDB" id="A0A7Y5ANB7"/>
<comment type="caution">
    <text evidence="7">The sequence shown here is derived from an EMBL/GenBank/DDBJ whole genome shotgun (WGS) entry which is preliminary data.</text>
</comment>
<name>A0A7Y5ANB7_9GAMM</name>
<evidence type="ECO:0000256" key="2">
    <source>
        <dbReference type="ARBA" id="ARBA00022448"/>
    </source>
</evidence>
<comment type="similarity">
    <text evidence="1">Belongs to the ABC transporter superfamily.</text>
</comment>
<reference evidence="7 8" key="1">
    <citation type="submission" date="2020-06" db="EMBL/GenBank/DDBJ databases">
        <title>Rheinheimera sp. nov., a marine bacterium isolated from coastal.</title>
        <authorList>
            <person name="Yu Q."/>
            <person name="Qi Y."/>
            <person name="Pu J."/>
        </authorList>
    </citation>
    <scope>NUCLEOTIDE SEQUENCE [LARGE SCALE GENOMIC DNA]</scope>
    <source>
        <strain evidence="7 8">YQF-2</strain>
    </source>
</reference>
<dbReference type="InterPro" id="IPR003439">
    <property type="entry name" value="ABC_transporter-like_ATP-bd"/>
</dbReference>
<evidence type="ECO:0000256" key="3">
    <source>
        <dbReference type="ARBA" id="ARBA00022458"/>
    </source>
</evidence>
<dbReference type="PANTHER" id="PTHR42711">
    <property type="entry name" value="ABC TRANSPORTER ATP-BINDING PROTEIN"/>
    <property type="match status" value="1"/>
</dbReference>
<keyword evidence="3" id="KW-0536">Nodulation</keyword>
<evidence type="ECO:0000256" key="5">
    <source>
        <dbReference type="ARBA" id="ARBA00022840"/>
    </source>
</evidence>
<dbReference type="Pfam" id="PF00005">
    <property type="entry name" value="ABC_tran"/>
    <property type="match status" value="1"/>
</dbReference>
<dbReference type="GO" id="GO:0016887">
    <property type="term" value="F:ATP hydrolysis activity"/>
    <property type="evidence" value="ECO:0007669"/>
    <property type="project" value="InterPro"/>
</dbReference>
<evidence type="ECO:0000313" key="7">
    <source>
        <dbReference type="EMBL" id="NRQ41545.1"/>
    </source>
</evidence>
<dbReference type="GO" id="GO:0005524">
    <property type="term" value="F:ATP binding"/>
    <property type="evidence" value="ECO:0007669"/>
    <property type="project" value="UniProtKB-KW"/>
</dbReference>
<keyword evidence="4" id="KW-0547">Nucleotide-binding</keyword>
<dbReference type="PROSITE" id="PS50893">
    <property type="entry name" value="ABC_TRANSPORTER_2"/>
    <property type="match status" value="1"/>
</dbReference>
<feature type="domain" description="ABC transporter" evidence="6">
    <location>
        <begin position="22"/>
        <end position="252"/>
    </location>
</feature>
<keyword evidence="2" id="KW-0813">Transport</keyword>
<dbReference type="InterPro" id="IPR003593">
    <property type="entry name" value="AAA+_ATPase"/>
</dbReference>
<dbReference type="InterPro" id="IPR050763">
    <property type="entry name" value="ABC_transporter_ATP-binding"/>
</dbReference>
<dbReference type="InterPro" id="IPR027417">
    <property type="entry name" value="P-loop_NTPase"/>
</dbReference>
<dbReference type="Proteomes" id="UP000523161">
    <property type="component" value="Unassembled WGS sequence"/>
</dbReference>
<dbReference type="EMBL" id="JABSOD010000002">
    <property type="protein sequence ID" value="NRQ41545.1"/>
    <property type="molecule type" value="Genomic_DNA"/>
</dbReference>
<evidence type="ECO:0000256" key="4">
    <source>
        <dbReference type="ARBA" id="ARBA00022741"/>
    </source>
</evidence>
<dbReference type="SMART" id="SM00382">
    <property type="entry name" value="AAA"/>
    <property type="match status" value="1"/>
</dbReference>
<proteinExistence type="inferred from homology"/>
<evidence type="ECO:0000259" key="6">
    <source>
        <dbReference type="PROSITE" id="PS50893"/>
    </source>
</evidence>
<dbReference type="RefSeq" id="WP_173499785.1">
    <property type="nucleotide sequence ID" value="NZ_JABSOD010000002.1"/>
</dbReference>
<dbReference type="PANTHER" id="PTHR42711:SF5">
    <property type="entry name" value="ABC TRANSPORTER ATP-BINDING PROTEIN NATA"/>
    <property type="match status" value="1"/>
</dbReference>
<keyword evidence="5 7" id="KW-0067">ATP-binding</keyword>
<gene>
    <name evidence="7" type="ORF">HRH59_03005</name>
</gene>
<evidence type="ECO:0000256" key="1">
    <source>
        <dbReference type="ARBA" id="ARBA00005417"/>
    </source>
</evidence>
<dbReference type="Gene3D" id="3.40.50.300">
    <property type="entry name" value="P-loop containing nucleotide triphosphate hydrolases"/>
    <property type="match status" value="1"/>
</dbReference>
<protein>
    <submittedName>
        <fullName evidence="7">ATP-binding cassette domain-containing protein</fullName>
    </submittedName>
</protein>
<accession>A0A7Y5ANB7</accession>
<organism evidence="7 8">
    <name type="scientific">Rheinheimera lutimaris</name>
    <dbReference type="NCBI Taxonomy" id="2740584"/>
    <lineage>
        <taxon>Bacteria</taxon>
        <taxon>Pseudomonadati</taxon>
        <taxon>Pseudomonadota</taxon>
        <taxon>Gammaproteobacteria</taxon>
        <taxon>Chromatiales</taxon>
        <taxon>Chromatiaceae</taxon>
        <taxon>Rheinheimera</taxon>
    </lineage>
</organism>
<sequence>MIDIQDLAKAFVLSKSNKLSDTEKQDVRYSKDAFHSVRNVSFSCGSGEVLGLLGPNGAGKTTTLRMLSTALKPDAGSVLLNGVDVLKQPVKARQQIGFLSADTGLYGKLTAFENIAYFGRLHGMSESALKQRIDELFTLLNMHDFANRRADNMSTGMKQKTAIARAVVHSPKVVILDEPTTGLDIMTVQTVLDFIKGLKAAGTPVIFSTHHLDEVASLCDRVVVIDKGISAFSGDIQQFKALSGSGDLREAFLSVLQGSVSTQQQGAA</sequence>
<dbReference type="SUPFAM" id="SSF52540">
    <property type="entry name" value="P-loop containing nucleoside triphosphate hydrolases"/>
    <property type="match status" value="1"/>
</dbReference>